<dbReference type="AlphaFoldDB" id="A0A849P581"/>
<evidence type="ECO:0000313" key="6">
    <source>
        <dbReference type="Proteomes" id="UP000537862"/>
    </source>
</evidence>
<comment type="subcellular location">
    <subcellularLocation>
        <location evidence="1">Membrane</location>
    </subcellularLocation>
</comment>
<dbReference type="RefSeq" id="WP_171679632.1">
    <property type="nucleotide sequence ID" value="NZ_JABGBN010000001.1"/>
</dbReference>
<sequence length="604" mass="67340">MKSFLNLSRLVFLCLLCPSITWAEEPKPKNTKPEVVIDPSGLAPDVLTAIQKGIAAVVRQADDQDGGEAERIRRKGHDAVVSALATKGYFDPEVTLEVGEDIGGDTWDISIEPGQISKVHSVTNVFTGRISDTEFAERVKELRESWGLPVGRDFINADWSSAKTNLLDRTQEKDFFLARMIRSQAVVNPEKAEVETLTLIDSGPSVTLGEVEVIGLRRVPLSVITRYIKYEPGIRYDQDQIDEWQAKIQSTNYFRGVFVNVKTPPGEAIYQEKQAQLPLLVRVTEAPARTVTGSLGADDSVGVRAEAMYRHQVVWGTPLTLETGVGVDLKSQRAYLDFYFPPNENGSVDSFGLMARHSDIENEEVYRVGIGWRRKREFKLDSLSNVEYENSWALMANYDSIRRDLDVNQSKFVLPSLVATYDILRRDVDNKYDPRSGNLLALGVGVGQNLKQKKSFSRAALRGQVWFPVGKRDIITLRAEVGKVWASKDTLFPDDFGYRTGGARTIRGYKYYGIGHQVASDTVIGTRALAVASAEYMHYFNDMFGMGVFVDVGDAAPSFKEMKMRVGYGVGALIKTPAGPLNLDIAYGQKDRKFRLHFSLGMAF</sequence>
<organism evidence="5 6">
    <name type="scientific">Pelistega suis</name>
    <dbReference type="NCBI Taxonomy" id="1631957"/>
    <lineage>
        <taxon>Bacteria</taxon>
        <taxon>Pseudomonadati</taxon>
        <taxon>Pseudomonadota</taxon>
        <taxon>Betaproteobacteria</taxon>
        <taxon>Burkholderiales</taxon>
        <taxon>Alcaligenaceae</taxon>
        <taxon>Pelistega</taxon>
    </lineage>
</organism>
<dbReference type="EMBL" id="JABGBN010000001">
    <property type="protein sequence ID" value="NOL50952.1"/>
    <property type="molecule type" value="Genomic_DNA"/>
</dbReference>
<keyword evidence="3" id="KW-0732">Signal</keyword>
<keyword evidence="2" id="KW-0472">Membrane</keyword>
<comment type="caution">
    <text evidence="5">The sequence shown here is derived from an EMBL/GenBank/DDBJ whole genome shotgun (WGS) entry which is preliminary data.</text>
</comment>
<evidence type="ECO:0000256" key="1">
    <source>
        <dbReference type="ARBA" id="ARBA00004370"/>
    </source>
</evidence>
<gene>
    <name evidence="5" type="ORF">HKX39_02005</name>
</gene>
<protein>
    <submittedName>
        <fullName evidence="5">BamA/TamA family outer membrane protein</fullName>
    </submittedName>
</protein>
<evidence type="ECO:0000256" key="3">
    <source>
        <dbReference type="SAM" id="SignalP"/>
    </source>
</evidence>
<keyword evidence="6" id="KW-1185">Reference proteome</keyword>
<dbReference type="GO" id="GO:0019867">
    <property type="term" value="C:outer membrane"/>
    <property type="evidence" value="ECO:0007669"/>
    <property type="project" value="InterPro"/>
</dbReference>
<dbReference type="Proteomes" id="UP000537862">
    <property type="component" value="Unassembled WGS sequence"/>
</dbReference>
<evidence type="ECO:0000259" key="4">
    <source>
        <dbReference type="Pfam" id="PF01103"/>
    </source>
</evidence>
<name>A0A849P581_9BURK</name>
<proteinExistence type="predicted"/>
<feature type="chain" id="PRO_5032612936" evidence="3">
    <location>
        <begin position="24"/>
        <end position="604"/>
    </location>
</feature>
<accession>A0A849P581</accession>
<dbReference type="Pfam" id="PF01103">
    <property type="entry name" value="Omp85"/>
    <property type="match status" value="1"/>
</dbReference>
<feature type="domain" description="Bacterial surface antigen (D15)" evidence="4">
    <location>
        <begin position="325"/>
        <end position="604"/>
    </location>
</feature>
<evidence type="ECO:0000256" key="2">
    <source>
        <dbReference type="ARBA" id="ARBA00023136"/>
    </source>
</evidence>
<dbReference type="InterPro" id="IPR000184">
    <property type="entry name" value="Bac_surfAg_D15"/>
</dbReference>
<reference evidence="5 6" key="1">
    <citation type="submission" date="2020-05" db="EMBL/GenBank/DDBJ databases">
        <authorList>
            <person name="Niu N."/>
        </authorList>
    </citation>
    <scope>NUCLEOTIDE SEQUENCE [LARGE SCALE GENOMIC DNA]</scope>
    <source>
        <strain evidence="5 6">3340-03</strain>
    </source>
</reference>
<feature type="signal peptide" evidence="3">
    <location>
        <begin position="1"/>
        <end position="23"/>
    </location>
</feature>
<evidence type="ECO:0000313" key="5">
    <source>
        <dbReference type="EMBL" id="NOL50952.1"/>
    </source>
</evidence>
<dbReference type="Gene3D" id="2.40.160.50">
    <property type="entry name" value="membrane protein fhac: a member of the omp85/tpsb transporter family"/>
    <property type="match status" value="1"/>
</dbReference>
<dbReference type="Gene3D" id="3.10.20.310">
    <property type="entry name" value="membrane protein fhac"/>
    <property type="match status" value="1"/>
</dbReference>